<dbReference type="FunFam" id="1.25.40.340:FF:000002">
    <property type="entry name" value="Dihydroxyacetone kinase, L subunit"/>
    <property type="match status" value="1"/>
</dbReference>
<evidence type="ECO:0000313" key="8">
    <source>
        <dbReference type="Proteomes" id="UP001188597"/>
    </source>
</evidence>
<dbReference type="PROSITE" id="PS51481">
    <property type="entry name" value="DHAK"/>
    <property type="match status" value="1"/>
</dbReference>
<keyword evidence="4" id="KW-0067">ATP-binding</keyword>
<dbReference type="SMART" id="SM01120">
    <property type="entry name" value="Dak2"/>
    <property type="match status" value="1"/>
</dbReference>
<dbReference type="PANTHER" id="PTHR28629">
    <property type="entry name" value="TRIOKINASE/FMN CYCLASE"/>
    <property type="match status" value="1"/>
</dbReference>
<keyword evidence="2" id="KW-0547">Nucleotide-binding</keyword>
<evidence type="ECO:0000256" key="3">
    <source>
        <dbReference type="ARBA" id="ARBA00022777"/>
    </source>
</evidence>
<evidence type="ECO:0000256" key="4">
    <source>
        <dbReference type="ARBA" id="ARBA00022840"/>
    </source>
</evidence>
<dbReference type="Proteomes" id="UP001188597">
    <property type="component" value="Unassembled WGS sequence"/>
</dbReference>
<evidence type="ECO:0000256" key="2">
    <source>
        <dbReference type="ARBA" id="ARBA00022741"/>
    </source>
</evidence>
<reference evidence="7" key="1">
    <citation type="submission" date="2022-12" db="EMBL/GenBank/DDBJ databases">
        <title>Draft genome assemblies for two species of Escallonia (Escalloniales).</title>
        <authorList>
            <person name="Chanderbali A."/>
            <person name="Dervinis C."/>
            <person name="Anghel I."/>
            <person name="Soltis D."/>
            <person name="Soltis P."/>
            <person name="Zapata F."/>
        </authorList>
    </citation>
    <scope>NUCLEOTIDE SEQUENCE</scope>
    <source>
        <strain evidence="7">UCBG64.0493</strain>
        <tissue evidence="7">Leaf</tissue>
    </source>
</reference>
<dbReference type="Gene3D" id="1.25.40.340">
    <property type="match status" value="2"/>
</dbReference>
<dbReference type="Pfam" id="PF02733">
    <property type="entry name" value="Dak1"/>
    <property type="match status" value="1"/>
</dbReference>
<dbReference type="FunFam" id="3.30.1180.20:FF:000008">
    <property type="entry name" value="Uncharacterized protein"/>
    <property type="match status" value="1"/>
</dbReference>
<dbReference type="InterPro" id="IPR036117">
    <property type="entry name" value="DhaL_dom_sf"/>
</dbReference>
<comment type="caution">
    <text evidence="7">The sequence shown here is derived from an EMBL/GenBank/DDBJ whole genome shotgun (WGS) entry which is preliminary data.</text>
</comment>
<feature type="domain" description="DhaK" evidence="6">
    <location>
        <begin position="1"/>
        <end position="63"/>
    </location>
</feature>
<evidence type="ECO:0000259" key="6">
    <source>
        <dbReference type="PROSITE" id="PS51481"/>
    </source>
</evidence>
<dbReference type="PROSITE" id="PS51480">
    <property type="entry name" value="DHAL"/>
    <property type="match status" value="1"/>
</dbReference>
<dbReference type="SUPFAM" id="SSF101473">
    <property type="entry name" value="DhaL-like"/>
    <property type="match status" value="2"/>
</dbReference>
<evidence type="ECO:0008006" key="9">
    <source>
        <dbReference type="Google" id="ProtNLM"/>
    </source>
</evidence>
<dbReference type="InterPro" id="IPR004006">
    <property type="entry name" value="DhaK_dom"/>
</dbReference>
<dbReference type="EMBL" id="JAVXUP010000207">
    <property type="protein sequence ID" value="KAK3034203.1"/>
    <property type="molecule type" value="Genomic_DNA"/>
</dbReference>
<evidence type="ECO:0000256" key="1">
    <source>
        <dbReference type="ARBA" id="ARBA00022679"/>
    </source>
</evidence>
<name>A0AA88WU82_9ASTE</name>
<dbReference type="PANTHER" id="PTHR28629:SF4">
    <property type="entry name" value="TRIOKINASE_FMN CYCLASE"/>
    <property type="match status" value="1"/>
</dbReference>
<dbReference type="Pfam" id="PF02734">
    <property type="entry name" value="Dak2"/>
    <property type="match status" value="1"/>
</dbReference>
<dbReference type="GO" id="GO:0005524">
    <property type="term" value="F:ATP binding"/>
    <property type="evidence" value="ECO:0007669"/>
    <property type="project" value="UniProtKB-KW"/>
</dbReference>
<keyword evidence="8" id="KW-1185">Reference proteome</keyword>
<dbReference type="InterPro" id="IPR004007">
    <property type="entry name" value="DhaL_dom"/>
</dbReference>
<dbReference type="Gene3D" id="3.30.1180.20">
    <property type="entry name" value="Dihydroxyacetone kinase, domain 2"/>
    <property type="match status" value="1"/>
</dbReference>
<keyword evidence="1" id="KW-0808">Transferase</keyword>
<protein>
    <recommendedName>
        <fullName evidence="9">Glycerone kinase</fullName>
    </recommendedName>
</protein>
<dbReference type="GO" id="GO:0004371">
    <property type="term" value="F:glycerone kinase activity"/>
    <property type="evidence" value="ECO:0007669"/>
    <property type="project" value="InterPro"/>
</dbReference>
<sequence length="381" mass="40874">MELMIAAGKAVPRLQLEHGLAVDRVYTGSFMTSLDMAGFSITLMKADPAILRRLDAATKAPYWPVGVGGNRPPAKIPVPLPPSHLTKNDERVGNNLSRFDDLKSYSNIKTLSRPQQFSEEGRVLEVAIQAAAAAVINLRDSLNEWDSKAGDGDCGSTMFRGATAILEDMKKYYPLNDATETVYEMGSSIRRVMGGTSGIIYDIFFKAAYGQLKAKNHQIIEPVHWADALEAAIAAVSKYGGARAGYRTLLDALIPASLVLKERLTAGDDPADAFVLASEAALAGAESTKLMQAQQNESFEMSVSERLYDRSQDDSMPLPESLDEGVTAVTAAVMKPQRPLAGRATYISGEILASVPDPGAVAAASWFRAAALAVKEKCQAS</sequence>
<feature type="domain" description="DhaL" evidence="5">
    <location>
        <begin position="122"/>
        <end position="372"/>
    </location>
</feature>
<accession>A0AA88WU82</accession>
<evidence type="ECO:0000259" key="5">
    <source>
        <dbReference type="PROSITE" id="PS51480"/>
    </source>
</evidence>
<dbReference type="GO" id="GO:0019563">
    <property type="term" value="P:glycerol catabolic process"/>
    <property type="evidence" value="ECO:0007669"/>
    <property type="project" value="TreeGrafter"/>
</dbReference>
<dbReference type="SUPFAM" id="SSF82549">
    <property type="entry name" value="DAK1/DegV-like"/>
    <property type="match status" value="1"/>
</dbReference>
<organism evidence="7 8">
    <name type="scientific">Escallonia herrerae</name>
    <dbReference type="NCBI Taxonomy" id="1293975"/>
    <lineage>
        <taxon>Eukaryota</taxon>
        <taxon>Viridiplantae</taxon>
        <taxon>Streptophyta</taxon>
        <taxon>Embryophyta</taxon>
        <taxon>Tracheophyta</taxon>
        <taxon>Spermatophyta</taxon>
        <taxon>Magnoliopsida</taxon>
        <taxon>eudicotyledons</taxon>
        <taxon>Gunneridae</taxon>
        <taxon>Pentapetalae</taxon>
        <taxon>asterids</taxon>
        <taxon>campanulids</taxon>
        <taxon>Escalloniales</taxon>
        <taxon>Escalloniaceae</taxon>
        <taxon>Escallonia</taxon>
    </lineage>
</organism>
<proteinExistence type="predicted"/>
<keyword evidence="3" id="KW-0418">Kinase</keyword>
<gene>
    <name evidence="7" type="ORF">RJ639_032783</name>
</gene>
<dbReference type="AlphaFoldDB" id="A0AA88WU82"/>
<dbReference type="GO" id="GO:0005829">
    <property type="term" value="C:cytosol"/>
    <property type="evidence" value="ECO:0007669"/>
    <property type="project" value="TreeGrafter"/>
</dbReference>
<dbReference type="InterPro" id="IPR050861">
    <property type="entry name" value="Dihydroxyacetone_Kinase"/>
</dbReference>
<evidence type="ECO:0000313" key="7">
    <source>
        <dbReference type="EMBL" id="KAK3034203.1"/>
    </source>
</evidence>